<dbReference type="GO" id="GO:0007165">
    <property type="term" value="P:signal transduction"/>
    <property type="evidence" value="ECO:0007669"/>
    <property type="project" value="TreeGrafter"/>
</dbReference>
<dbReference type="Gene3D" id="3.30.540.10">
    <property type="entry name" value="Fructose-1,6-Bisphosphatase, subunit A, domain 1"/>
    <property type="match status" value="1"/>
</dbReference>
<feature type="binding site" evidence="5">
    <location>
        <position position="68"/>
    </location>
    <ligand>
        <name>Mg(2+)</name>
        <dbReference type="ChEBI" id="CHEBI:18420"/>
        <label>1</label>
        <note>catalytic</note>
    </ligand>
</feature>
<dbReference type="CDD" id="cd01641">
    <property type="entry name" value="Bacterial_IMPase_like_1"/>
    <property type="match status" value="1"/>
</dbReference>
<comment type="similarity">
    <text evidence="2">Belongs to the inositol monophosphatase superfamily.</text>
</comment>
<dbReference type="GO" id="GO:0046872">
    <property type="term" value="F:metal ion binding"/>
    <property type="evidence" value="ECO:0007669"/>
    <property type="project" value="UniProtKB-KW"/>
</dbReference>
<dbReference type="InterPro" id="IPR011809">
    <property type="entry name" value="His_9_proposed"/>
</dbReference>
<evidence type="ECO:0000256" key="5">
    <source>
        <dbReference type="PIRSR" id="PIRSR600760-2"/>
    </source>
</evidence>
<evidence type="ECO:0000313" key="7">
    <source>
        <dbReference type="Proteomes" id="UP000215595"/>
    </source>
</evidence>
<reference evidence="6 7" key="1">
    <citation type="submission" date="2017-03" db="EMBL/GenBank/DDBJ databases">
        <title>Lifting the veil on microbial sulfur biogeochemistry in mining wastewaters.</title>
        <authorList>
            <person name="Kantor R.S."/>
            <person name="Colenbrander Nelson T."/>
            <person name="Marshall S."/>
            <person name="Bennett D."/>
            <person name="Apte S."/>
            <person name="Camacho D."/>
            <person name="Thomas B.C."/>
            <person name="Warren L.A."/>
            <person name="Banfield J.F."/>
        </authorList>
    </citation>
    <scope>NUCLEOTIDE SEQUENCE [LARGE SCALE GENOMIC DNA]</scope>
    <source>
        <strain evidence="6">32-69-9</strain>
    </source>
</reference>
<dbReference type="PRINTS" id="PR00377">
    <property type="entry name" value="IMPHPHTASES"/>
</dbReference>
<dbReference type="AlphaFoldDB" id="A0A258FT79"/>
<comment type="caution">
    <text evidence="6">The sequence shown here is derived from an EMBL/GenBank/DDBJ whole genome shotgun (WGS) entry which is preliminary data.</text>
</comment>
<dbReference type="Pfam" id="PF00459">
    <property type="entry name" value="Inositol_P"/>
    <property type="match status" value="1"/>
</dbReference>
<dbReference type="FunFam" id="3.30.540.10:FF:000030">
    <property type="entry name" value="Inositol monophosphatase"/>
    <property type="match status" value="1"/>
</dbReference>
<dbReference type="InterPro" id="IPR000760">
    <property type="entry name" value="Inositol_monophosphatase-like"/>
</dbReference>
<evidence type="ECO:0000256" key="1">
    <source>
        <dbReference type="ARBA" id="ARBA00001946"/>
    </source>
</evidence>
<evidence type="ECO:0000256" key="3">
    <source>
        <dbReference type="ARBA" id="ARBA00022801"/>
    </source>
</evidence>
<proteinExistence type="inferred from homology"/>
<comment type="cofactor">
    <cofactor evidence="1 5">
        <name>Mg(2+)</name>
        <dbReference type="ChEBI" id="CHEBI:18420"/>
    </cofactor>
</comment>
<feature type="binding site" evidence="5">
    <location>
        <position position="84"/>
    </location>
    <ligand>
        <name>Mg(2+)</name>
        <dbReference type="ChEBI" id="CHEBI:18420"/>
        <label>1</label>
        <note>catalytic</note>
    </ligand>
</feature>
<dbReference type="EC" id="3.1.3.15" evidence="4"/>
<name>A0A258FT79_9CAUL</name>
<keyword evidence="5" id="KW-0479">Metal-binding</keyword>
<dbReference type="EMBL" id="NCEB01000004">
    <property type="protein sequence ID" value="OYX35339.1"/>
    <property type="molecule type" value="Genomic_DNA"/>
</dbReference>
<dbReference type="GO" id="GO:0006020">
    <property type="term" value="P:inositol metabolic process"/>
    <property type="evidence" value="ECO:0007669"/>
    <property type="project" value="TreeGrafter"/>
</dbReference>
<sequence>MTEFEAFALELAAEAARVTVPLFRNEGAAENKAGEGGFDPVTEADRGAEAAIRRLIAARYPDHGVIGEEYGEDRPDAEHVWVLDPVDGTRAFIAGLPLWTTLIALRQAGQPTVGIIAQPYLDEIFLGGPSGARLVSRGESRPIRVRPCARLTDAVIATTDADIFTAPELGAWTQVKAAARLARYGCDAYAYAMVALGRIDMVAETGLKVWDWSALVPVVEAAGGQVTDWTGGPPSGDGRILAVGDARVCEDALVAFRRGVR</sequence>
<dbReference type="PANTHER" id="PTHR20854">
    <property type="entry name" value="INOSITOL MONOPHOSPHATASE"/>
    <property type="match status" value="1"/>
</dbReference>
<feature type="binding site" evidence="5">
    <location>
        <position position="87"/>
    </location>
    <ligand>
        <name>Mg(2+)</name>
        <dbReference type="ChEBI" id="CHEBI:18420"/>
        <label>1</label>
        <note>catalytic</note>
    </ligand>
</feature>
<organism evidence="6 7">
    <name type="scientific">Brevundimonas subvibrioides</name>
    <dbReference type="NCBI Taxonomy" id="74313"/>
    <lineage>
        <taxon>Bacteria</taxon>
        <taxon>Pseudomonadati</taxon>
        <taxon>Pseudomonadota</taxon>
        <taxon>Alphaproteobacteria</taxon>
        <taxon>Caulobacterales</taxon>
        <taxon>Caulobacteraceae</taxon>
        <taxon>Brevundimonas</taxon>
    </lineage>
</organism>
<keyword evidence="5" id="KW-0460">Magnesium</keyword>
<dbReference type="PANTHER" id="PTHR20854:SF4">
    <property type="entry name" value="INOSITOL-1-MONOPHOSPHATASE-RELATED"/>
    <property type="match status" value="1"/>
</dbReference>
<dbReference type="GO" id="GO:0000105">
    <property type="term" value="P:L-histidine biosynthetic process"/>
    <property type="evidence" value="ECO:0007669"/>
    <property type="project" value="UniProtKB-UniRule"/>
</dbReference>
<evidence type="ECO:0000256" key="2">
    <source>
        <dbReference type="ARBA" id="ARBA00009759"/>
    </source>
</evidence>
<dbReference type="NCBIfam" id="TIGR02067">
    <property type="entry name" value="his_9_HisN"/>
    <property type="match status" value="1"/>
</dbReference>
<evidence type="ECO:0000256" key="4">
    <source>
        <dbReference type="NCBIfam" id="TIGR02067"/>
    </source>
</evidence>
<dbReference type="GO" id="GO:0008934">
    <property type="term" value="F:inositol monophosphate 1-phosphatase activity"/>
    <property type="evidence" value="ECO:0007669"/>
    <property type="project" value="TreeGrafter"/>
</dbReference>
<feature type="binding site" evidence="5">
    <location>
        <position position="211"/>
    </location>
    <ligand>
        <name>Mg(2+)</name>
        <dbReference type="ChEBI" id="CHEBI:18420"/>
        <label>1</label>
        <note>catalytic</note>
    </ligand>
</feature>
<dbReference type="GO" id="GO:0004401">
    <property type="term" value="F:histidinol-phosphatase activity"/>
    <property type="evidence" value="ECO:0007669"/>
    <property type="project" value="UniProtKB-UniRule"/>
</dbReference>
<gene>
    <name evidence="6" type="ORF">B7Z01_02505</name>
</gene>
<dbReference type="SUPFAM" id="SSF56655">
    <property type="entry name" value="Carbohydrate phosphatase"/>
    <property type="match status" value="1"/>
</dbReference>
<dbReference type="Proteomes" id="UP000215595">
    <property type="component" value="Unassembled WGS sequence"/>
</dbReference>
<accession>A0A258FT79</accession>
<evidence type="ECO:0000313" key="6">
    <source>
        <dbReference type="EMBL" id="OYX35339.1"/>
    </source>
</evidence>
<keyword evidence="3" id="KW-0378">Hydrolase</keyword>
<dbReference type="Gene3D" id="3.40.190.80">
    <property type="match status" value="1"/>
</dbReference>
<protein>
    <recommendedName>
        <fullName evidence="4">Histidinol-phosphatase</fullName>
        <ecNumber evidence="4">3.1.3.15</ecNumber>
    </recommendedName>
</protein>